<dbReference type="InterPro" id="IPR050619">
    <property type="entry name" value="Flavodoxin"/>
</dbReference>
<dbReference type="PANTHER" id="PTHR42809:SF1">
    <property type="entry name" value="FLAVODOXIN 1"/>
    <property type="match status" value="1"/>
</dbReference>
<dbReference type="RefSeq" id="WP_066400547.1">
    <property type="nucleotide sequence ID" value="NZ_JAGIKZ010000012.1"/>
</dbReference>
<evidence type="ECO:0000256" key="1">
    <source>
        <dbReference type="ARBA" id="ARBA00001917"/>
    </source>
</evidence>
<dbReference type="Gene3D" id="3.40.50.360">
    <property type="match status" value="1"/>
</dbReference>
<reference evidence="10 11" key="1">
    <citation type="submission" date="2021-03" db="EMBL/GenBank/DDBJ databases">
        <title>Genomic Encyclopedia of Type Strains, Phase IV (KMG-IV): sequencing the most valuable type-strain genomes for metagenomic binning, comparative biology and taxonomic classification.</title>
        <authorList>
            <person name="Goeker M."/>
        </authorList>
    </citation>
    <scope>NUCLEOTIDE SEQUENCE [LARGE SCALE GENOMIC DNA]</scope>
    <source>
        <strain evidence="10 11">DSM 26675</strain>
    </source>
</reference>
<accession>A0ABS4RFT6</accession>
<evidence type="ECO:0000256" key="3">
    <source>
        <dbReference type="ARBA" id="ARBA00005267"/>
    </source>
</evidence>
<dbReference type="EMBL" id="JAGIKZ010000012">
    <property type="protein sequence ID" value="MBP2241767.1"/>
    <property type="molecule type" value="Genomic_DNA"/>
</dbReference>
<evidence type="ECO:0000256" key="8">
    <source>
        <dbReference type="RuleBase" id="RU367037"/>
    </source>
</evidence>
<comment type="cofactor">
    <cofactor evidence="1 8">
        <name>FMN</name>
        <dbReference type="ChEBI" id="CHEBI:58210"/>
    </cofactor>
</comment>
<keyword evidence="11" id="KW-1185">Reference proteome</keyword>
<keyword evidence="4 8" id="KW-0813">Transport</keyword>
<evidence type="ECO:0000256" key="2">
    <source>
        <dbReference type="ARBA" id="ARBA00003297"/>
    </source>
</evidence>
<dbReference type="InterPro" id="IPR010087">
    <property type="entry name" value="Flav_short"/>
</dbReference>
<keyword evidence="5 8" id="KW-0285">Flavoprotein</keyword>
<dbReference type="NCBIfam" id="NF005216">
    <property type="entry name" value="PRK06703.1"/>
    <property type="match status" value="1"/>
</dbReference>
<dbReference type="PROSITE" id="PS00201">
    <property type="entry name" value="FLAVODOXIN"/>
    <property type="match status" value="1"/>
</dbReference>
<evidence type="ECO:0000256" key="7">
    <source>
        <dbReference type="ARBA" id="ARBA00022982"/>
    </source>
</evidence>
<comment type="similarity">
    <text evidence="3 8">Belongs to the flavodoxin family.</text>
</comment>
<proteinExistence type="inferred from homology"/>
<dbReference type="NCBIfam" id="TIGR01753">
    <property type="entry name" value="flav_short"/>
    <property type="match status" value="1"/>
</dbReference>
<dbReference type="Pfam" id="PF00258">
    <property type="entry name" value="Flavodoxin_1"/>
    <property type="match status" value="1"/>
</dbReference>
<dbReference type="InterPro" id="IPR001226">
    <property type="entry name" value="Flavodoxin_CS"/>
</dbReference>
<name>A0ABS4RFT6_9BACI</name>
<dbReference type="InterPro" id="IPR029039">
    <property type="entry name" value="Flavoprotein-like_sf"/>
</dbReference>
<keyword evidence="7 8" id="KW-0249">Electron transport</keyword>
<keyword evidence="6 8" id="KW-0288">FMN</keyword>
<evidence type="ECO:0000256" key="5">
    <source>
        <dbReference type="ARBA" id="ARBA00022630"/>
    </source>
</evidence>
<organism evidence="10 11">
    <name type="scientific">Cytobacillus eiseniae</name>
    <dbReference type="NCBI Taxonomy" id="762947"/>
    <lineage>
        <taxon>Bacteria</taxon>
        <taxon>Bacillati</taxon>
        <taxon>Bacillota</taxon>
        <taxon>Bacilli</taxon>
        <taxon>Bacillales</taxon>
        <taxon>Bacillaceae</taxon>
        <taxon>Cytobacillus</taxon>
    </lineage>
</organism>
<dbReference type="PANTHER" id="PTHR42809">
    <property type="entry name" value="FLAVODOXIN 2"/>
    <property type="match status" value="1"/>
</dbReference>
<evidence type="ECO:0000256" key="4">
    <source>
        <dbReference type="ARBA" id="ARBA00022448"/>
    </source>
</evidence>
<feature type="domain" description="Flavodoxin-like" evidence="9">
    <location>
        <begin position="3"/>
        <end position="144"/>
    </location>
</feature>
<comment type="function">
    <text evidence="2 8">Low-potential electron donor to a number of redox enzymes.</text>
</comment>
<sequence>MNTIIVYASMTGTTERMARTIANELMKEGDKVVIKDAIEAYAEELKSYDRLLMGSHTWGDGELSDEIIGFYEELIHTDLTGKLAAAFGPGDSTYAQFARAVDILEDSLKNQGCEIIAEGLKVDCWLEDDQSMEEKSISFARTVIQSSRLHSFA</sequence>
<dbReference type="InterPro" id="IPR008254">
    <property type="entry name" value="Flavodoxin/NO_synth"/>
</dbReference>
<dbReference type="SUPFAM" id="SSF52218">
    <property type="entry name" value="Flavoproteins"/>
    <property type="match status" value="1"/>
</dbReference>
<evidence type="ECO:0000313" key="11">
    <source>
        <dbReference type="Proteomes" id="UP001519293"/>
    </source>
</evidence>
<dbReference type="Proteomes" id="UP001519293">
    <property type="component" value="Unassembled WGS sequence"/>
</dbReference>
<comment type="caution">
    <text evidence="10">The sequence shown here is derived from an EMBL/GenBank/DDBJ whole genome shotgun (WGS) entry which is preliminary data.</text>
</comment>
<evidence type="ECO:0000256" key="6">
    <source>
        <dbReference type="ARBA" id="ARBA00022643"/>
    </source>
</evidence>
<dbReference type="PROSITE" id="PS50902">
    <property type="entry name" value="FLAVODOXIN_LIKE"/>
    <property type="match status" value="1"/>
</dbReference>
<protein>
    <recommendedName>
        <fullName evidence="8">Flavodoxin</fullName>
    </recommendedName>
</protein>
<gene>
    <name evidence="10" type="ORF">J2Z40_002339</name>
</gene>
<evidence type="ECO:0000313" key="10">
    <source>
        <dbReference type="EMBL" id="MBP2241767.1"/>
    </source>
</evidence>
<evidence type="ECO:0000259" key="9">
    <source>
        <dbReference type="PROSITE" id="PS50902"/>
    </source>
</evidence>